<keyword evidence="2" id="KW-0808">Transferase</keyword>
<keyword evidence="3" id="KW-1185">Reference proteome</keyword>
<dbReference type="InterPro" id="IPR008271">
    <property type="entry name" value="Ser/Thr_kinase_AS"/>
</dbReference>
<dbReference type="EMBL" id="JABMCC010000107">
    <property type="protein sequence ID" value="NUU54839.1"/>
    <property type="molecule type" value="Genomic_DNA"/>
</dbReference>
<dbReference type="InterPro" id="IPR000719">
    <property type="entry name" value="Prot_kinase_dom"/>
</dbReference>
<dbReference type="PANTHER" id="PTHR44167:SF24">
    <property type="entry name" value="SERINE_THREONINE-PROTEIN KINASE CHK2"/>
    <property type="match status" value="1"/>
</dbReference>
<evidence type="ECO:0000259" key="1">
    <source>
        <dbReference type="PROSITE" id="PS50011"/>
    </source>
</evidence>
<dbReference type="SMART" id="SM00220">
    <property type="entry name" value="S_TKc"/>
    <property type="match status" value="1"/>
</dbReference>
<accession>A0ABX2MLD8</accession>
<dbReference type="Gene3D" id="1.10.510.10">
    <property type="entry name" value="Transferase(Phosphotransferase) domain 1"/>
    <property type="match status" value="1"/>
</dbReference>
<dbReference type="GeneID" id="97131478"/>
<organism evidence="2 3">
    <name type="scientific">Paenibacillus taichungensis</name>
    <dbReference type="NCBI Taxonomy" id="484184"/>
    <lineage>
        <taxon>Bacteria</taxon>
        <taxon>Bacillati</taxon>
        <taxon>Bacillota</taxon>
        <taxon>Bacilli</taxon>
        <taxon>Bacillales</taxon>
        <taxon>Paenibacillaceae</taxon>
        <taxon>Paenibacillus</taxon>
    </lineage>
</organism>
<evidence type="ECO:0000313" key="3">
    <source>
        <dbReference type="Proteomes" id="UP000577724"/>
    </source>
</evidence>
<reference evidence="2 3" key="1">
    <citation type="submission" date="2020-05" db="EMBL/GenBank/DDBJ databases">
        <title>Genome Sequencing of Type Strains.</title>
        <authorList>
            <person name="Lemaire J.F."/>
            <person name="Inderbitzin P."/>
            <person name="Gregorio O.A."/>
            <person name="Collins S.B."/>
            <person name="Wespe N."/>
            <person name="Knight-Connoni V."/>
        </authorList>
    </citation>
    <scope>NUCLEOTIDE SEQUENCE [LARGE SCALE GENOMIC DNA]</scope>
    <source>
        <strain evidence="2 3">DSM 19942</strain>
    </source>
</reference>
<dbReference type="Pfam" id="PF00069">
    <property type="entry name" value="Pkinase"/>
    <property type="match status" value="1"/>
</dbReference>
<dbReference type="InterPro" id="IPR011009">
    <property type="entry name" value="Kinase-like_dom_sf"/>
</dbReference>
<protein>
    <submittedName>
        <fullName evidence="2">Protein kinase</fullName>
    </submittedName>
</protein>
<feature type="domain" description="Protein kinase" evidence="1">
    <location>
        <begin position="11"/>
        <end position="283"/>
    </location>
</feature>
<name>A0ABX2MLD8_9BACL</name>
<dbReference type="GO" id="GO:0016301">
    <property type="term" value="F:kinase activity"/>
    <property type="evidence" value="ECO:0007669"/>
    <property type="project" value="UniProtKB-KW"/>
</dbReference>
<dbReference type="Proteomes" id="UP000577724">
    <property type="component" value="Unassembled WGS sequence"/>
</dbReference>
<dbReference type="PANTHER" id="PTHR44167">
    <property type="entry name" value="OVARIAN-SPECIFIC SERINE/THREONINE-PROTEIN KINASE LOK-RELATED"/>
    <property type="match status" value="1"/>
</dbReference>
<sequence>MNKTKDYNPYVVIDRNFAFGGNGNLYLVKDENEIKYVLKILKIHSAKDVKKVKRFLNEIKFVEEYQDEIQGIIPIRFTYIPEELKSEFEFTADLKGTELWYVMDLAEPIAEKLGETRDLEMIIESLISLSQTLAELHSHIIVHRDIKPSNLYYYKDTWAFGDFGLVAYPEIDDKNLTGKDERIGNYATIAPEMRRGGLVEDARPADVWSLAKTLWMLITYNDSSCFEGSYSRNVEEISVSRYLKGVPTDLLHNILECASRYEPKNRVDIKEFLRMLEGYRDLLSDKKRIFSYKELQVLSHQSEEGRFFHNSADRTVATDQLIKNFNLILENQEYYFRTQQLDDEVDILKYIKYKLEFFSLNSYLISPIIGHHRNTSLPAIRIFVRYTDTEAKFVSDVVCLDKKVHLYQHRIPSMENYYDEDERVDYTVVNDFVKIIDSISMKSNESLR</sequence>
<keyword evidence="2" id="KW-0418">Kinase</keyword>
<gene>
    <name evidence="2" type="ORF">HP548_12200</name>
</gene>
<comment type="caution">
    <text evidence="2">The sequence shown here is derived from an EMBL/GenBank/DDBJ whole genome shotgun (WGS) entry which is preliminary data.</text>
</comment>
<dbReference type="SUPFAM" id="SSF56112">
    <property type="entry name" value="Protein kinase-like (PK-like)"/>
    <property type="match status" value="1"/>
</dbReference>
<dbReference type="RefSeq" id="WP_175381778.1">
    <property type="nucleotide sequence ID" value="NZ_JABMCC010000107.1"/>
</dbReference>
<dbReference type="PROSITE" id="PS50011">
    <property type="entry name" value="PROTEIN_KINASE_DOM"/>
    <property type="match status" value="1"/>
</dbReference>
<proteinExistence type="predicted"/>
<dbReference type="PROSITE" id="PS00108">
    <property type="entry name" value="PROTEIN_KINASE_ST"/>
    <property type="match status" value="1"/>
</dbReference>
<evidence type="ECO:0000313" key="2">
    <source>
        <dbReference type="EMBL" id="NUU54839.1"/>
    </source>
</evidence>